<evidence type="ECO:0000313" key="13">
    <source>
        <dbReference type="Proteomes" id="UP000285875"/>
    </source>
</evidence>
<gene>
    <name evidence="12" type="ORF">C0Z10_08835</name>
</gene>
<dbReference type="GO" id="GO:0016887">
    <property type="term" value="F:ATP hydrolysis activity"/>
    <property type="evidence" value="ECO:0007669"/>
    <property type="project" value="InterPro"/>
</dbReference>
<evidence type="ECO:0000256" key="3">
    <source>
        <dbReference type="ARBA" id="ARBA00022692"/>
    </source>
</evidence>
<dbReference type="Gene3D" id="3.40.1110.10">
    <property type="entry name" value="Calcium-transporting ATPase, cytoplasmic domain N"/>
    <property type="match status" value="1"/>
</dbReference>
<dbReference type="SFLD" id="SFLDF00027">
    <property type="entry name" value="p-type_atpase"/>
    <property type="match status" value="1"/>
</dbReference>
<dbReference type="SUPFAM" id="SSF55008">
    <property type="entry name" value="HMA, heavy metal-associated domain"/>
    <property type="match status" value="1"/>
</dbReference>
<keyword evidence="4 10" id="KW-0479">Metal-binding</keyword>
<dbReference type="InterPro" id="IPR023299">
    <property type="entry name" value="ATPase_P-typ_cyto_dom_N"/>
</dbReference>
<dbReference type="InterPro" id="IPR027256">
    <property type="entry name" value="P-typ_ATPase_IB"/>
</dbReference>
<accession>A0A3Q9UE65</accession>
<keyword evidence="8 10" id="KW-1133">Transmembrane helix</keyword>
<feature type="transmembrane region" description="Helical" evidence="10">
    <location>
        <begin position="193"/>
        <end position="211"/>
    </location>
</feature>
<dbReference type="InterPro" id="IPR044492">
    <property type="entry name" value="P_typ_ATPase_HD_dom"/>
</dbReference>
<dbReference type="PRINTS" id="PR00120">
    <property type="entry name" value="HATPASE"/>
</dbReference>
<evidence type="ECO:0000256" key="10">
    <source>
        <dbReference type="RuleBase" id="RU362081"/>
    </source>
</evidence>
<dbReference type="InterPro" id="IPR059000">
    <property type="entry name" value="ATPase_P-type_domA"/>
</dbReference>
<dbReference type="PROSITE" id="PS01229">
    <property type="entry name" value="COF_2"/>
    <property type="match status" value="1"/>
</dbReference>
<dbReference type="InterPro" id="IPR023214">
    <property type="entry name" value="HAD_sf"/>
</dbReference>
<dbReference type="Pfam" id="PF00702">
    <property type="entry name" value="Hydrolase"/>
    <property type="match status" value="1"/>
</dbReference>
<dbReference type="GO" id="GO:0005507">
    <property type="term" value="F:copper ion binding"/>
    <property type="evidence" value="ECO:0007669"/>
    <property type="project" value="TreeGrafter"/>
</dbReference>
<dbReference type="GO" id="GO:0005886">
    <property type="term" value="C:plasma membrane"/>
    <property type="evidence" value="ECO:0007669"/>
    <property type="project" value="UniProtKB-SubCell"/>
</dbReference>
<dbReference type="NCBIfam" id="TIGR01525">
    <property type="entry name" value="ATPase-IB_hvy"/>
    <property type="match status" value="1"/>
</dbReference>
<dbReference type="PROSITE" id="PS50846">
    <property type="entry name" value="HMA_2"/>
    <property type="match status" value="1"/>
</dbReference>
<dbReference type="CDD" id="cd00371">
    <property type="entry name" value="HMA"/>
    <property type="match status" value="1"/>
</dbReference>
<dbReference type="Pfam" id="PF00403">
    <property type="entry name" value="HMA"/>
    <property type="match status" value="1"/>
</dbReference>
<keyword evidence="6 10" id="KW-0067">ATP-binding</keyword>
<dbReference type="Gene3D" id="2.70.150.10">
    <property type="entry name" value="Calcium-transporting ATPase, cytoplasmic transduction domain A"/>
    <property type="match status" value="1"/>
</dbReference>
<dbReference type="SFLD" id="SFLDG00002">
    <property type="entry name" value="C1.7:_P-type_atpase_like"/>
    <property type="match status" value="1"/>
</dbReference>
<feature type="transmembrane region" description="Helical" evidence="10">
    <location>
        <begin position="378"/>
        <end position="403"/>
    </location>
</feature>
<dbReference type="InterPro" id="IPR018303">
    <property type="entry name" value="ATPase_P-typ_P_site"/>
</dbReference>
<proteinExistence type="inferred from homology"/>
<dbReference type="InterPro" id="IPR017969">
    <property type="entry name" value="Heavy-metal-associated_CS"/>
</dbReference>
<dbReference type="PROSITE" id="PS01047">
    <property type="entry name" value="HMA_1"/>
    <property type="match status" value="1"/>
</dbReference>
<dbReference type="Pfam" id="PF00122">
    <property type="entry name" value="E1-E2_ATPase"/>
    <property type="match status" value="1"/>
</dbReference>
<evidence type="ECO:0000256" key="1">
    <source>
        <dbReference type="ARBA" id="ARBA00004651"/>
    </source>
</evidence>
<keyword evidence="9 10" id="KW-0472">Membrane</keyword>
<keyword evidence="10" id="KW-1003">Cell membrane</keyword>
<dbReference type="GO" id="GO:0005524">
    <property type="term" value="F:ATP binding"/>
    <property type="evidence" value="ECO:0007669"/>
    <property type="project" value="UniProtKB-UniRule"/>
</dbReference>
<evidence type="ECO:0000256" key="7">
    <source>
        <dbReference type="ARBA" id="ARBA00022967"/>
    </source>
</evidence>
<dbReference type="EMBL" id="CP025570">
    <property type="protein sequence ID" value="AZZ39838.1"/>
    <property type="molecule type" value="Genomic_DNA"/>
</dbReference>
<keyword evidence="5 10" id="KW-0547">Nucleotide-binding</keyword>
<dbReference type="PANTHER" id="PTHR43520:SF8">
    <property type="entry name" value="P-TYPE CU(+) TRANSPORTER"/>
    <property type="match status" value="1"/>
</dbReference>
<dbReference type="NCBIfam" id="TIGR01494">
    <property type="entry name" value="ATPase_P-type"/>
    <property type="match status" value="1"/>
</dbReference>
<protein>
    <submittedName>
        <fullName evidence="12">Heavy metal translocating P-type ATPase</fullName>
    </submittedName>
</protein>
<dbReference type="GO" id="GO:0043682">
    <property type="term" value="F:P-type divalent copper transporter activity"/>
    <property type="evidence" value="ECO:0007669"/>
    <property type="project" value="TreeGrafter"/>
</dbReference>
<evidence type="ECO:0000313" key="12">
    <source>
        <dbReference type="EMBL" id="AZZ39838.1"/>
    </source>
</evidence>
<dbReference type="Gene3D" id="3.40.50.1000">
    <property type="entry name" value="HAD superfamily/HAD-like"/>
    <property type="match status" value="1"/>
</dbReference>
<comment type="subcellular location">
    <subcellularLocation>
        <location evidence="1">Cell membrane</location>
        <topology evidence="1">Multi-pass membrane protein</topology>
    </subcellularLocation>
</comment>
<dbReference type="SUPFAM" id="SSF56784">
    <property type="entry name" value="HAD-like"/>
    <property type="match status" value="1"/>
</dbReference>
<dbReference type="Gene3D" id="3.30.70.100">
    <property type="match status" value="1"/>
</dbReference>
<dbReference type="RefSeq" id="WP_097799124.1">
    <property type="nucleotide sequence ID" value="NZ_CP025570.1"/>
</dbReference>
<dbReference type="Proteomes" id="UP000285875">
    <property type="component" value="Chromosome"/>
</dbReference>
<feature type="domain" description="HMA" evidence="11">
    <location>
        <begin position="5"/>
        <end position="66"/>
    </location>
</feature>
<feature type="transmembrane region" description="Helical" evidence="10">
    <location>
        <begin position="153"/>
        <end position="173"/>
    </location>
</feature>
<dbReference type="InterPro" id="IPR036412">
    <property type="entry name" value="HAD-like_sf"/>
</dbReference>
<dbReference type="PROSITE" id="PS00154">
    <property type="entry name" value="ATPASE_E1_E2"/>
    <property type="match status" value="1"/>
</dbReference>
<evidence type="ECO:0000256" key="4">
    <source>
        <dbReference type="ARBA" id="ARBA00022723"/>
    </source>
</evidence>
<evidence type="ECO:0000256" key="8">
    <source>
        <dbReference type="ARBA" id="ARBA00022989"/>
    </source>
</evidence>
<sequence>MTSTEALQLQIGGMTCSACATQIEKRLSRIDGVRASVNYATEQAVVTGLDLATAVTAVERAGYSAAPVGQVDPVIQTTRRITALRRRLVVAVLLTMPLMDIGLVLALAPQLRFPGWDWLLVALALPVVVWCAGPFHRAMWSNLRHGTTSMDTLVSLGVLSSFTWSVVSIAIGASDHEGYWLGYGITPAGADTLYLDVAAGVTCFLLAGRYFEARAKRSARSVLTALGRLAATRARLLVDGVETVVPISDLHRGDLFVTLAGETVAADGEVVEGSSGIDTAMMTGEAMPVEATRGTAVLGGTVSLTGRIVIRATAVGSHSQLSQMATMAEQAQARKANVQKLVDRVVQVFVPVVLGVVVVTFGAWWLTGGGLRHAMSAGLSVLIIACPCALGLATPTALMVGVGRGGQLGILIKGPDALEASGRIDTVVLDKTGTVTTGTMTVTSLTAAGPAVDLDQAMRLAAALEAGSTHPIAGAVLAAARDRGVTDRPPSCTDLETVAGRGLRGTVEGHRVILGNPAMITENGLETPAGASDALQTAVSHGATPVAIGIDQRVVAVMALADTLRPEGPEVVAELHRMGLRTVLLTGDTRAAGDRAGRALGCDEVLAEVIPTEKAAVIERLREQGHRVAMVGDGINDAAALASADLGLAMVTGTDIAMRSADIICMRRHLGVVPDALRLARKTLRTIRGNLVWAFVYNIAAIPIAAAGLLNPLISGLAMSLSSLLVVTNSLRLKSFE</sequence>
<dbReference type="InterPro" id="IPR008250">
    <property type="entry name" value="ATPase_P-typ_transduc_dom_A_sf"/>
</dbReference>
<organism evidence="12 13">
    <name type="scientific">Acidipropionibacterium jensenii</name>
    <dbReference type="NCBI Taxonomy" id="1749"/>
    <lineage>
        <taxon>Bacteria</taxon>
        <taxon>Bacillati</taxon>
        <taxon>Actinomycetota</taxon>
        <taxon>Actinomycetes</taxon>
        <taxon>Propionibacteriales</taxon>
        <taxon>Propionibacteriaceae</taxon>
        <taxon>Acidipropionibacterium</taxon>
    </lineage>
</organism>
<dbReference type="KEGG" id="aji:C0Z10_08835"/>
<feature type="transmembrane region" description="Helical" evidence="10">
    <location>
        <begin position="691"/>
        <end position="710"/>
    </location>
</feature>
<evidence type="ECO:0000256" key="2">
    <source>
        <dbReference type="ARBA" id="ARBA00006024"/>
    </source>
</evidence>
<dbReference type="InterPro" id="IPR006121">
    <property type="entry name" value="HMA_dom"/>
</dbReference>
<comment type="similarity">
    <text evidence="2 10">Belongs to the cation transport ATPase (P-type) (TC 3.A.3) family. Type IB subfamily.</text>
</comment>
<feature type="transmembrane region" description="Helical" evidence="10">
    <location>
        <begin position="88"/>
        <end position="109"/>
    </location>
</feature>
<reference evidence="13" key="1">
    <citation type="submission" date="2017-12" db="EMBL/GenBank/DDBJ databases">
        <title>Whole genome sequencing of Acidipropionibacterium jensenii strains JS279 and JS280.</title>
        <authorList>
            <person name="Deptula P."/>
            <person name="Laine P."/>
            <person name="Smolander O.-P."/>
            <person name="Paulin L."/>
            <person name="Auvinen P."/>
            <person name="Varmanen P."/>
        </authorList>
    </citation>
    <scope>NUCLEOTIDE SEQUENCE [LARGE SCALE GENOMIC DNA]</scope>
    <source>
        <strain evidence="13">JS280</strain>
    </source>
</reference>
<dbReference type="InterPro" id="IPR023298">
    <property type="entry name" value="ATPase_P-typ_TM_dom_sf"/>
</dbReference>
<dbReference type="SUPFAM" id="SSF81665">
    <property type="entry name" value="Calcium ATPase, transmembrane domain M"/>
    <property type="match status" value="1"/>
</dbReference>
<dbReference type="InterPro" id="IPR036163">
    <property type="entry name" value="HMA_dom_sf"/>
</dbReference>
<evidence type="ECO:0000256" key="6">
    <source>
        <dbReference type="ARBA" id="ARBA00022840"/>
    </source>
</evidence>
<feature type="transmembrane region" description="Helical" evidence="10">
    <location>
        <begin position="345"/>
        <end position="366"/>
    </location>
</feature>
<dbReference type="SUPFAM" id="SSF81653">
    <property type="entry name" value="Calcium ATPase, transduction domain A"/>
    <property type="match status" value="1"/>
</dbReference>
<dbReference type="FunFam" id="2.70.150.10:FF:000002">
    <property type="entry name" value="Copper-transporting ATPase 1, putative"/>
    <property type="match status" value="1"/>
</dbReference>
<feature type="transmembrane region" description="Helical" evidence="10">
    <location>
        <begin position="115"/>
        <end position="133"/>
    </location>
</feature>
<evidence type="ECO:0000256" key="9">
    <source>
        <dbReference type="ARBA" id="ARBA00023136"/>
    </source>
</evidence>
<evidence type="ECO:0000256" key="5">
    <source>
        <dbReference type="ARBA" id="ARBA00022741"/>
    </source>
</evidence>
<dbReference type="NCBIfam" id="TIGR01511">
    <property type="entry name" value="ATPase-IB1_Cu"/>
    <property type="match status" value="1"/>
</dbReference>
<dbReference type="SFLD" id="SFLDS00003">
    <property type="entry name" value="Haloacid_Dehalogenase"/>
    <property type="match status" value="1"/>
</dbReference>
<dbReference type="GO" id="GO:0055070">
    <property type="term" value="P:copper ion homeostasis"/>
    <property type="evidence" value="ECO:0007669"/>
    <property type="project" value="TreeGrafter"/>
</dbReference>
<dbReference type="PRINTS" id="PR00119">
    <property type="entry name" value="CATATPASE"/>
</dbReference>
<dbReference type="InterPro" id="IPR001757">
    <property type="entry name" value="P_typ_ATPase"/>
</dbReference>
<keyword evidence="7" id="KW-1278">Translocase</keyword>
<name>A0A3Q9UE65_9ACTN</name>
<keyword evidence="3 10" id="KW-0812">Transmembrane</keyword>
<evidence type="ECO:0000259" key="11">
    <source>
        <dbReference type="PROSITE" id="PS50846"/>
    </source>
</evidence>
<dbReference type="AlphaFoldDB" id="A0A3Q9UE65"/>
<dbReference type="PANTHER" id="PTHR43520">
    <property type="entry name" value="ATP7, ISOFORM B"/>
    <property type="match status" value="1"/>
</dbReference>